<name>A0AAN9MU61_CANGL</name>
<evidence type="ECO:0000313" key="3">
    <source>
        <dbReference type="Proteomes" id="UP001367508"/>
    </source>
</evidence>
<comment type="caution">
    <text evidence="2">The sequence shown here is derived from an EMBL/GenBank/DDBJ whole genome shotgun (WGS) entry which is preliminary data.</text>
</comment>
<evidence type="ECO:0000256" key="1">
    <source>
        <dbReference type="SAM" id="MobiDB-lite"/>
    </source>
</evidence>
<protein>
    <submittedName>
        <fullName evidence="2">Uncharacterized protein</fullName>
    </submittedName>
</protein>
<sequence length="94" mass="10530">MHGPSSSLHRELLAPHSDVFQMDLRIGSYEPQPLSATTIDACKGWSKWDKMSPEVAVSEGGGTHRCRTRGTSQKEEVKVHTRGLGLFLQRIRKE</sequence>
<dbReference type="EMBL" id="JAYMYQ010000001">
    <property type="protein sequence ID" value="KAK7361019.1"/>
    <property type="molecule type" value="Genomic_DNA"/>
</dbReference>
<dbReference type="Proteomes" id="UP001367508">
    <property type="component" value="Unassembled WGS sequence"/>
</dbReference>
<gene>
    <name evidence="2" type="ORF">VNO77_03043</name>
</gene>
<proteinExistence type="predicted"/>
<dbReference type="AlphaFoldDB" id="A0AAN9MU61"/>
<keyword evidence="3" id="KW-1185">Reference proteome</keyword>
<feature type="region of interest" description="Disordered" evidence="1">
    <location>
        <begin position="54"/>
        <end position="74"/>
    </location>
</feature>
<organism evidence="2 3">
    <name type="scientific">Canavalia gladiata</name>
    <name type="common">Sword bean</name>
    <name type="synonym">Dolichos gladiatus</name>
    <dbReference type="NCBI Taxonomy" id="3824"/>
    <lineage>
        <taxon>Eukaryota</taxon>
        <taxon>Viridiplantae</taxon>
        <taxon>Streptophyta</taxon>
        <taxon>Embryophyta</taxon>
        <taxon>Tracheophyta</taxon>
        <taxon>Spermatophyta</taxon>
        <taxon>Magnoliopsida</taxon>
        <taxon>eudicotyledons</taxon>
        <taxon>Gunneridae</taxon>
        <taxon>Pentapetalae</taxon>
        <taxon>rosids</taxon>
        <taxon>fabids</taxon>
        <taxon>Fabales</taxon>
        <taxon>Fabaceae</taxon>
        <taxon>Papilionoideae</taxon>
        <taxon>50 kb inversion clade</taxon>
        <taxon>NPAAA clade</taxon>
        <taxon>indigoferoid/millettioid clade</taxon>
        <taxon>Phaseoleae</taxon>
        <taxon>Canavalia</taxon>
    </lineage>
</organism>
<accession>A0AAN9MU61</accession>
<evidence type="ECO:0000313" key="2">
    <source>
        <dbReference type="EMBL" id="KAK7361019.1"/>
    </source>
</evidence>
<reference evidence="2 3" key="1">
    <citation type="submission" date="2024-01" db="EMBL/GenBank/DDBJ databases">
        <title>The genomes of 5 underutilized Papilionoideae crops provide insights into root nodulation and disease resistanc.</title>
        <authorList>
            <person name="Jiang F."/>
        </authorList>
    </citation>
    <scope>NUCLEOTIDE SEQUENCE [LARGE SCALE GENOMIC DNA]</scope>
    <source>
        <strain evidence="2">LVBAO_FW01</strain>
        <tissue evidence="2">Leaves</tissue>
    </source>
</reference>